<comment type="similarity">
    <text evidence="2">Belongs to the binding-protein-dependent transport system permease family. HisMQ subfamily.</text>
</comment>
<feature type="domain" description="ABC transmembrane type-1" evidence="10">
    <location>
        <begin position="12"/>
        <end position="218"/>
    </location>
</feature>
<reference evidence="11 14" key="2">
    <citation type="submission" date="2016-10" db="EMBL/GenBank/DDBJ databases">
        <title>Hydorgenophaga sp. LPB0072 isolated from gastropod.</title>
        <authorList>
            <person name="Kim E."/>
            <person name="Yi H."/>
        </authorList>
    </citation>
    <scope>NUCLEOTIDE SEQUENCE [LARGE SCALE GENOMIC DNA]</scope>
    <source>
        <strain evidence="11 14">LPB0072</strain>
    </source>
</reference>
<dbReference type="EMBL" id="LVWD01000013">
    <property type="protein sequence ID" value="OAD41707.1"/>
    <property type="molecule type" value="Genomic_DNA"/>
</dbReference>
<feature type="transmembrane region" description="Helical" evidence="9">
    <location>
        <begin position="149"/>
        <end position="173"/>
    </location>
</feature>
<evidence type="ECO:0000313" key="12">
    <source>
        <dbReference type="EMBL" id="OAD41707.1"/>
    </source>
</evidence>
<evidence type="ECO:0000256" key="3">
    <source>
        <dbReference type="ARBA" id="ARBA00022448"/>
    </source>
</evidence>
<evidence type="ECO:0000256" key="9">
    <source>
        <dbReference type="RuleBase" id="RU363032"/>
    </source>
</evidence>
<dbReference type="NCBIfam" id="TIGR01726">
    <property type="entry name" value="HEQRo_perm_3TM"/>
    <property type="match status" value="1"/>
</dbReference>
<evidence type="ECO:0000256" key="2">
    <source>
        <dbReference type="ARBA" id="ARBA00010072"/>
    </source>
</evidence>
<dbReference type="OrthoDB" id="7026155at2"/>
<dbReference type="SUPFAM" id="SSF161098">
    <property type="entry name" value="MetI-like"/>
    <property type="match status" value="1"/>
</dbReference>
<dbReference type="STRING" id="1763535.LPB072_11725"/>
<feature type="transmembrane region" description="Helical" evidence="9">
    <location>
        <begin position="193"/>
        <end position="217"/>
    </location>
</feature>
<evidence type="ECO:0000256" key="8">
    <source>
        <dbReference type="ARBA" id="ARBA00023136"/>
    </source>
</evidence>
<dbReference type="RefSeq" id="WP_066089820.1">
    <property type="nucleotide sequence ID" value="NZ_CP017476.1"/>
</dbReference>
<dbReference type="Proteomes" id="UP000185657">
    <property type="component" value="Unassembled WGS sequence"/>
</dbReference>
<gene>
    <name evidence="11" type="ORF">LPB072_11725</name>
    <name evidence="12" type="ORF">LPB72_10345</name>
</gene>
<dbReference type="Gene3D" id="1.10.3720.10">
    <property type="entry name" value="MetI-like"/>
    <property type="match status" value="1"/>
</dbReference>
<dbReference type="InterPro" id="IPR035906">
    <property type="entry name" value="MetI-like_sf"/>
</dbReference>
<dbReference type="AlphaFoldDB" id="A0A167HTB5"/>
<dbReference type="InterPro" id="IPR010065">
    <property type="entry name" value="AA_ABC_transptr_permease_3TM"/>
</dbReference>
<keyword evidence="6 9" id="KW-0812">Transmembrane</keyword>
<accession>A0A167HTB5</accession>
<keyword evidence="4" id="KW-1003">Cell membrane</keyword>
<feature type="transmembrane region" description="Helical" evidence="9">
    <location>
        <begin position="50"/>
        <end position="70"/>
    </location>
</feature>
<feature type="transmembrane region" description="Helical" evidence="9">
    <location>
        <begin position="90"/>
        <end position="107"/>
    </location>
</feature>
<evidence type="ECO:0000256" key="7">
    <source>
        <dbReference type="ARBA" id="ARBA00022989"/>
    </source>
</evidence>
<keyword evidence="13" id="KW-1185">Reference proteome</keyword>
<evidence type="ECO:0000313" key="14">
    <source>
        <dbReference type="Proteomes" id="UP000185680"/>
    </source>
</evidence>
<dbReference type="EMBL" id="CP017476">
    <property type="protein sequence ID" value="AOW13418.1"/>
    <property type="molecule type" value="Genomic_DNA"/>
</dbReference>
<dbReference type="InterPro" id="IPR000515">
    <property type="entry name" value="MetI-like"/>
</dbReference>
<evidence type="ECO:0000313" key="11">
    <source>
        <dbReference type="EMBL" id="AOW13418.1"/>
    </source>
</evidence>
<evidence type="ECO:0000256" key="4">
    <source>
        <dbReference type="ARBA" id="ARBA00022475"/>
    </source>
</evidence>
<dbReference type="InterPro" id="IPR051613">
    <property type="entry name" value="ABC_transp_permease_HisMQ"/>
</dbReference>
<reference evidence="12 13" key="1">
    <citation type="submission" date="2016-02" db="EMBL/GenBank/DDBJ databases">
        <title>Draft genome sequence of Hydrogenophaga sp. LPB0072.</title>
        <authorList>
            <person name="Shin S.-K."/>
            <person name="Yi H."/>
        </authorList>
    </citation>
    <scope>NUCLEOTIDE SEQUENCE [LARGE SCALE GENOMIC DNA]</scope>
    <source>
        <strain evidence="12 13">LPB0072</strain>
    </source>
</reference>
<dbReference type="GO" id="GO:0043190">
    <property type="term" value="C:ATP-binding cassette (ABC) transporter complex"/>
    <property type="evidence" value="ECO:0007669"/>
    <property type="project" value="InterPro"/>
</dbReference>
<dbReference type="Proteomes" id="UP000185680">
    <property type="component" value="Chromosome"/>
</dbReference>
<keyword evidence="3 9" id="KW-0813">Transport</keyword>
<keyword evidence="7 9" id="KW-1133">Transmembrane helix</keyword>
<protein>
    <submittedName>
        <fullName evidence="11">ABC transporter</fullName>
    </submittedName>
</protein>
<name>A0A167HTB5_9BURK</name>
<proteinExistence type="inferred from homology"/>
<sequence>MTTYFLNILQGLLVTIGVALGALVFASVLGLAGAAAKLSPYRVLNWMGDIYSTVIRGVPDLVWMLLLYFGGQILVNDIAEALGYRSGPQINPFVAGVLTIGFVYGAYMTETFRGAIMSVPKGQSEAGWAFGMTRFYTFRKMVLPQMVRFALPSFTNNWLVLLKSTALVSVIGLTDITNLAKQAGAAARGEIPGAAIIFMAFAGFLYLMISSISLFLLRKAETRYSAGVKRGNF</sequence>
<evidence type="ECO:0000256" key="5">
    <source>
        <dbReference type="ARBA" id="ARBA00022519"/>
    </source>
</evidence>
<evidence type="ECO:0000259" key="10">
    <source>
        <dbReference type="PROSITE" id="PS50928"/>
    </source>
</evidence>
<evidence type="ECO:0000256" key="1">
    <source>
        <dbReference type="ARBA" id="ARBA00004429"/>
    </source>
</evidence>
<organism evidence="11 14">
    <name type="scientific">Hydrogenophaga crassostreae</name>
    <dbReference type="NCBI Taxonomy" id="1763535"/>
    <lineage>
        <taxon>Bacteria</taxon>
        <taxon>Pseudomonadati</taxon>
        <taxon>Pseudomonadota</taxon>
        <taxon>Betaproteobacteria</taxon>
        <taxon>Burkholderiales</taxon>
        <taxon>Comamonadaceae</taxon>
        <taxon>Hydrogenophaga</taxon>
    </lineage>
</organism>
<dbReference type="KEGG" id="hyl:LPB072_11725"/>
<dbReference type="PANTHER" id="PTHR30133:SF4">
    <property type="entry name" value="ARGININE_ORNITHINE TRANSPORT PROTEIN AOTQ"/>
    <property type="match status" value="1"/>
</dbReference>
<dbReference type="Pfam" id="PF00528">
    <property type="entry name" value="BPD_transp_1"/>
    <property type="match status" value="1"/>
</dbReference>
<dbReference type="PANTHER" id="PTHR30133">
    <property type="entry name" value="CATIONIC AMINO ACID TRANSPORTER, MEMBRANE COMPONENT"/>
    <property type="match status" value="1"/>
</dbReference>
<evidence type="ECO:0000256" key="6">
    <source>
        <dbReference type="ARBA" id="ARBA00022692"/>
    </source>
</evidence>
<feature type="transmembrane region" description="Helical" evidence="9">
    <location>
        <begin position="12"/>
        <end position="38"/>
    </location>
</feature>
<keyword evidence="5" id="KW-0997">Cell inner membrane</keyword>
<evidence type="ECO:0000313" key="13">
    <source>
        <dbReference type="Proteomes" id="UP000185657"/>
    </source>
</evidence>
<dbReference type="GO" id="GO:0022857">
    <property type="term" value="F:transmembrane transporter activity"/>
    <property type="evidence" value="ECO:0007669"/>
    <property type="project" value="InterPro"/>
</dbReference>
<keyword evidence="8 9" id="KW-0472">Membrane</keyword>
<dbReference type="CDD" id="cd06261">
    <property type="entry name" value="TM_PBP2"/>
    <property type="match status" value="1"/>
</dbReference>
<dbReference type="PROSITE" id="PS50928">
    <property type="entry name" value="ABC_TM1"/>
    <property type="match status" value="1"/>
</dbReference>
<comment type="subcellular location">
    <subcellularLocation>
        <location evidence="1">Cell inner membrane</location>
        <topology evidence="1">Multi-pass membrane protein</topology>
    </subcellularLocation>
    <subcellularLocation>
        <location evidence="9">Cell membrane</location>
        <topology evidence="9">Multi-pass membrane protein</topology>
    </subcellularLocation>
</comment>